<feature type="transmembrane region" description="Helical" evidence="6">
    <location>
        <begin position="496"/>
        <end position="515"/>
    </location>
</feature>
<keyword evidence="1" id="KW-0479">Metal-binding</keyword>
<comment type="caution">
    <text evidence="8">The sequence shown here is derived from an EMBL/GenBank/DDBJ whole genome shotgun (WGS) entry which is preliminary data.</text>
</comment>
<feature type="domain" description="AtC3H46-like PABC-like" evidence="7">
    <location>
        <begin position="1"/>
        <end position="66"/>
    </location>
</feature>
<keyword evidence="9" id="KW-1185">Reference proteome</keyword>
<evidence type="ECO:0000259" key="7">
    <source>
        <dbReference type="Pfam" id="PF23182"/>
    </source>
</evidence>
<name>A0AAV0MUM0_9ROSI</name>
<gene>
    <name evidence="8" type="ORF">LITE_LOCUS30435</name>
</gene>
<keyword evidence="4" id="KW-0694">RNA-binding</keyword>
<dbReference type="PANTHER" id="PTHR24009">
    <property type="entry name" value="RNA-BINDING (RRM/RBD/RNP MOTIFS)"/>
    <property type="match status" value="1"/>
</dbReference>
<evidence type="ECO:0000256" key="5">
    <source>
        <dbReference type="ARBA" id="ARBA00023125"/>
    </source>
</evidence>
<evidence type="ECO:0000313" key="8">
    <source>
        <dbReference type="EMBL" id="CAI0450201.1"/>
    </source>
</evidence>
<dbReference type="PANTHER" id="PTHR24009:SF20">
    <property type="entry name" value="RNA-BINDING (RRM_RBD_RNP MOTIFS) FAMILY PROTEIN"/>
    <property type="match status" value="1"/>
</dbReference>
<dbReference type="GO" id="GO:0003677">
    <property type="term" value="F:DNA binding"/>
    <property type="evidence" value="ECO:0007669"/>
    <property type="project" value="UniProtKB-KW"/>
</dbReference>
<proteinExistence type="predicted"/>
<evidence type="ECO:0000256" key="4">
    <source>
        <dbReference type="ARBA" id="ARBA00022884"/>
    </source>
</evidence>
<dbReference type="Proteomes" id="UP001154282">
    <property type="component" value="Unassembled WGS sequence"/>
</dbReference>
<dbReference type="InterPro" id="IPR012677">
    <property type="entry name" value="Nucleotide-bd_a/b_plait_sf"/>
</dbReference>
<evidence type="ECO:0000256" key="2">
    <source>
        <dbReference type="ARBA" id="ARBA00022771"/>
    </source>
</evidence>
<evidence type="ECO:0000256" key="3">
    <source>
        <dbReference type="ARBA" id="ARBA00022833"/>
    </source>
</evidence>
<keyword evidence="6" id="KW-0812">Transmembrane</keyword>
<dbReference type="AlphaFoldDB" id="A0AAV0MUM0"/>
<sequence length="520" mass="57749">MDPYETTNLLLSKIKTIDPDNASKIMGYILIHDVGERELAGLAFGPETFLLGVIAKAKTHLGLSPNTLPVSGFAAANANNSNSSGGGGGSSSNSNVSLSPKSSPFLSYDSIRAGSFKGAAFSKCGGNGSGDSSSISADALEDYPFDEYLSFLDDPSSRNDEFDPGLQLAGYPDVGADAQLHRRRFSESDACPNTEDGAFGIGYRPSGLNNRAMVGSPREMESLYLQQHEGMMRLKAAHHHQQQQRLAYSKYMNFLLQQQNDTQRLNSDEFHKFGRFCTERNEFYAMAMAEKANSASRQIYLTFPAVEDVRIPYQQKRMFGFVTFVHSETVKLILARGNPHFICDSRVLVKPYKEKGKAANSRRHHHLHHQLLERGNFSPCSSPSGLDGRELYDLPMGGRVPYNSQEMMLRRKLEEQAELQQAIELQGRRLVNLQLPDLRGDYVNHHQRSLSMGGISLSTHSPLSQKIAKSEEEGQFNMSSYAYRLTVVSPSIHLKYGGLAVINLIFNLSFVFVLLHTRNC</sequence>
<keyword evidence="5" id="KW-0238">DNA-binding</keyword>
<dbReference type="FunFam" id="3.30.70.330:FF:000678">
    <property type="entry name" value="zinc finger CCCH domain-containing protein 53-like isoform X2"/>
    <property type="match status" value="1"/>
</dbReference>
<accession>A0AAV0MUM0</accession>
<keyword evidence="3" id="KW-0862">Zinc</keyword>
<dbReference type="GO" id="GO:0008270">
    <property type="term" value="F:zinc ion binding"/>
    <property type="evidence" value="ECO:0007669"/>
    <property type="project" value="UniProtKB-KW"/>
</dbReference>
<organism evidence="8 9">
    <name type="scientific">Linum tenue</name>
    <dbReference type="NCBI Taxonomy" id="586396"/>
    <lineage>
        <taxon>Eukaryota</taxon>
        <taxon>Viridiplantae</taxon>
        <taxon>Streptophyta</taxon>
        <taxon>Embryophyta</taxon>
        <taxon>Tracheophyta</taxon>
        <taxon>Spermatophyta</taxon>
        <taxon>Magnoliopsida</taxon>
        <taxon>eudicotyledons</taxon>
        <taxon>Gunneridae</taxon>
        <taxon>Pentapetalae</taxon>
        <taxon>rosids</taxon>
        <taxon>fabids</taxon>
        <taxon>Malpighiales</taxon>
        <taxon>Linaceae</taxon>
        <taxon>Linum</taxon>
    </lineage>
</organism>
<dbReference type="GO" id="GO:0003723">
    <property type="term" value="F:RNA binding"/>
    <property type="evidence" value="ECO:0007669"/>
    <property type="project" value="UniProtKB-KW"/>
</dbReference>
<keyword evidence="6" id="KW-1133">Transmembrane helix</keyword>
<evidence type="ECO:0000313" key="9">
    <source>
        <dbReference type="Proteomes" id="UP001154282"/>
    </source>
</evidence>
<dbReference type="InterPro" id="IPR056276">
    <property type="entry name" value="AtC3H46-like_PABC-like"/>
</dbReference>
<dbReference type="Pfam" id="PF23182">
    <property type="entry name" value="PABC_AtC3H46"/>
    <property type="match status" value="1"/>
</dbReference>
<evidence type="ECO:0000256" key="1">
    <source>
        <dbReference type="ARBA" id="ARBA00022723"/>
    </source>
</evidence>
<evidence type="ECO:0000256" key="6">
    <source>
        <dbReference type="SAM" id="Phobius"/>
    </source>
</evidence>
<dbReference type="InterPro" id="IPR035979">
    <property type="entry name" value="RBD_domain_sf"/>
</dbReference>
<protein>
    <recommendedName>
        <fullName evidence="7">AtC3H46-like PABC-like domain-containing protein</fullName>
    </recommendedName>
</protein>
<dbReference type="Gene3D" id="3.30.70.330">
    <property type="match status" value="1"/>
</dbReference>
<keyword evidence="6" id="KW-0472">Membrane</keyword>
<dbReference type="EMBL" id="CAMGYJ010000007">
    <property type="protein sequence ID" value="CAI0450201.1"/>
    <property type="molecule type" value="Genomic_DNA"/>
</dbReference>
<dbReference type="SUPFAM" id="SSF54928">
    <property type="entry name" value="RNA-binding domain, RBD"/>
    <property type="match status" value="1"/>
</dbReference>
<reference evidence="8" key="1">
    <citation type="submission" date="2022-08" db="EMBL/GenBank/DDBJ databases">
        <authorList>
            <person name="Gutierrez-Valencia J."/>
        </authorList>
    </citation>
    <scope>NUCLEOTIDE SEQUENCE</scope>
</reference>
<keyword evidence="2" id="KW-0863">Zinc-finger</keyword>